<sequence>MASSYSSSTVVQLKELLKSRGLPMNGVKADLIARLEESDKIDAELDEQEEKEHTDDEKKPETVESAPSTAPVVTAPPQNAATTPIEQAEQKPKESVATPTKPASQEAKPKPVEKKIVSLDQLKDEALNMLKKKIARAERFGSEADVKPLKTMLNRIQKFGVSPDSAIAHELGYKSEAQRKKEEAERKTREYLQKKNGEQNHGHRRHRRRFRPYARERTRS</sequence>
<organism evidence="5 6">
    <name type="scientific">Dekkera bruxellensis</name>
    <name type="common">Brettanomyces custersii</name>
    <dbReference type="NCBI Taxonomy" id="5007"/>
    <lineage>
        <taxon>Eukaryota</taxon>
        <taxon>Fungi</taxon>
        <taxon>Dikarya</taxon>
        <taxon>Ascomycota</taxon>
        <taxon>Saccharomycotina</taxon>
        <taxon>Pichiomycetes</taxon>
        <taxon>Pichiales</taxon>
        <taxon>Pichiaceae</taxon>
        <taxon>Brettanomyces</taxon>
    </lineage>
</organism>
<keyword evidence="1" id="KW-0597">Phosphoprotein</keyword>
<feature type="compositionally biased region" description="Basic and acidic residues" evidence="3">
    <location>
        <begin position="107"/>
        <end position="116"/>
    </location>
</feature>
<dbReference type="GO" id="GO:0005634">
    <property type="term" value="C:nucleus"/>
    <property type="evidence" value="ECO:0007669"/>
    <property type="project" value="TreeGrafter"/>
</dbReference>
<keyword evidence="6" id="KW-1185">Reference proteome</keyword>
<protein>
    <submittedName>
        <fullName evidence="5">DEBR0S5_01200g1_1</fullName>
    </submittedName>
</protein>
<gene>
    <name evidence="5" type="primary">THO1</name>
    <name evidence="5" type="ORF">DEBR0S5_01200G</name>
</gene>
<reference evidence="5 6" key="1">
    <citation type="submission" date="2019-07" db="EMBL/GenBank/DDBJ databases">
        <authorList>
            <person name="Friedrich A."/>
            <person name="Schacherer J."/>
        </authorList>
    </citation>
    <scope>NUCLEOTIDE SEQUENCE [LARGE SCALE GENOMIC DNA]</scope>
</reference>
<evidence type="ECO:0000259" key="4">
    <source>
        <dbReference type="PROSITE" id="PS50800"/>
    </source>
</evidence>
<evidence type="ECO:0000256" key="2">
    <source>
        <dbReference type="ARBA" id="ARBA00046328"/>
    </source>
</evidence>
<evidence type="ECO:0000313" key="6">
    <source>
        <dbReference type="Proteomes" id="UP000478008"/>
    </source>
</evidence>
<dbReference type="Pfam" id="PF02037">
    <property type="entry name" value="SAP"/>
    <property type="match status" value="1"/>
</dbReference>
<dbReference type="GO" id="GO:0016973">
    <property type="term" value="P:poly(A)+ mRNA export from nucleus"/>
    <property type="evidence" value="ECO:0007669"/>
    <property type="project" value="TreeGrafter"/>
</dbReference>
<feature type="compositionally biased region" description="Basic residues" evidence="3">
    <location>
        <begin position="202"/>
        <end position="212"/>
    </location>
</feature>
<dbReference type="AlphaFoldDB" id="A0A7D9D2D8"/>
<feature type="region of interest" description="Disordered" evidence="3">
    <location>
        <begin position="40"/>
        <end position="116"/>
    </location>
</feature>
<dbReference type="SMART" id="SM00513">
    <property type="entry name" value="SAP"/>
    <property type="match status" value="1"/>
</dbReference>
<feature type="domain" description="SAP" evidence="4">
    <location>
        <begin position="5"/>
        <end position="39"/>
    </location>
</feature>
<dbReference type="PANTHER" id="PTHR46551:SF1">
    <property type="entry name" value="SAP DOMAIN-CONTAINING RIBONUCLEOPROTEIN"/>
    <property type="match status" value="1"/>
</dbReference>
<accession>A0A7D9D2D8</accession>
<proteinExistence type="inferred from homology"/>
<feature type="compositionally biased region" description="Basic and acidic residues" evidence="3">
    <location>
        <begin position="50"/>
        <end position="62"/>
    </location>
</feature>
<dbReference type="EMBL" id="CABFWN010000005">
    <property type="protein sequence ID" value="VUG19372.1"/>
    <property type="molecule type" value="Genomic_DNA"/>
</dbReference>
<dbReference type="InterPro" id="IPR052240">
    <property type="entry name" value="SAP_domain_ribonucleoprotein"/>
</dbReference>
<name>A0A7D9D2D8_DEKBR</name>
<dbReference type="InterPro" id="IPR003034">
    <property type="entry name" value="SAP_dom"/>
</dbReference>
<dbReference type="Gene3D" id="1.10.720.30">
    <property type="entry name" value="SAP domain"/>
    <property type="match status" value="1"/>
</dbReference>
<dbReference type="InterPro" id="IPR036361">
    <property type="entry name" value="SAP_dom_sf"/>
</dbReference>
<evidence type="ECO:0000256" key="3">
    <source>
        <dbReference type="SAM" id="MobiDB-lite"/>
    </source>
</evidence>
<dbReference type="InterPro" id="IPR040746">
    <property type="entry name" value="THO1_MOS11_C"/>
</dbReference>
<feature type="compositionally biased region" description="Low complexity" evidence="3">
    <location>
        <begin position="65"/>
        <end position="77"/>
    </location>
</feature>
<dbReference type="Proteomes" id="UP000478008">
    <property type="component" value="Unassembled WGS sequence"/>
</dbReference>
<feature type="compositionally biased region" description="Basic and acidic residues" evidence="3">
    <location>
        <begin position="172"/>
        <end position="201"/>
    </location>
</feature>
<feature type="region of interest" description="Disordered" evidence="3">
    <location>
        <begin position="172"/>
        <end position="220"/>
    </location>
</feature>
<dbReference type="PROSITE" id="PS50800">
    <property type="entry name" value="SAP"/>
    <property type="match status" value="1"/>
</dbReference>
<comment type="similarity">
    <text evidence="2">Belongs to the SAP domain-containing ribonucleoprotein family.</text>
</comment>
<evidence type="ECO:0000256" key="1">
    <source>
        <dbReference type="ARBA" id="ARBA00022553"/>
    </source>
</evidence>
<dbReference type="SUPFAM" id="SSF68906">
    <property type="entry name" value="SAP domain"/>
    <property type="match status" value="1"/>
</dbReference>
<dbReference type="PANTHER" id="PTHR46551">
    <property type="entry name" value="SAP DOMAIN-CONTAINING RIBONUCLEOPROTEIN"/>
    <property type="match status" value="1"/>
</dbReference>
<evidence type="ECO:0000313" key="5">
    <source>
        <dbReference type="EMBL" id="VUG19372.1"/>
    </source>
</evidence>
<dbReference type="Pfam" id="PF18592">
    <property type="entry name" value="Tho1_MOS11_C"/>
    <property type="match status" value="1"/>
</dbReference>